<protein>
    <recommendedName>
        <fullName evidence="3">Armadillo repeat-containing protein 7</fullName>
    </recommendedName>
</protein>
<gene>
    <name evidence="1" type="ORF">NQ315_014149</name>
</gene>
<dbReference type="PANTHER" id="PTHR46263:SF1">
    <property type="entry name" value="ARMADILLO REPEAT-CONTAINING PROTEIN 7"/>
    <property type="match status" value="1"/>
</dbReference>
<evidence type="ECO:0000313" key="2">
    <source>
        <dbReference type="Proteomes" id="UP001159042"/>
    </source>
</evidence>
<evidence type="ECO:0008006" key="3">
    <source>
        <dbReference type="Google" id="ProtNLM"/>
    </source>
</evidence>
<dbReference type="PANTHER" id="PTHR46263">
    <property type="entry name" value="ARMADILLO REPEAT-CONTAINING PROTEIN 7"/>
    <property type="match status" value="1"/>
</dbReference>
<dbReference type="Gene3D" id="1.25.10.10">
    <property type="entry name" value="Leucine-rich Repeat Variant"/>
    <property type="match status" value="1"/>
</dbReference>
<evidence type="ECO:0000313" key="1">
    <source>
        <dbReference type="EMBL" id="KAJ8918279.1"/>
    </source>
</evidence>
<dbReference type="Proteomes" id="UP001159042">
    <property type="component" value="Unassembled WGS sequence"/>
</dbReference>
<name>A0AAV8VVM0_9CUCU</name>
<reference evidence="1 2" key="1">
    <citation type="journal article" date="2023" name="Insect Mol. Biol.">
        <title>Genome sequencing provides insights into the evolution of gene families encoding plant cell wall-degrading enzymes in longhorned beetles.</title>
        <authorList>
            <person name="Shin N.R."/>
            <person name="Okamura Y."/>
            <person name="Kirsch R."/>
            <person name="Pauchet Y."/>
        </authorList>
    </citation>
    <scope>NUCLEOTIDE SEQUENCE [LARGE SCALE GENOMIC DNA]</scope>
    <source>
        <strain evidence="1">EAD_L_NR</strain>
    </source>
</reference>
<comment type="caution">
    <text evidence="1">The sequence shown here is derived from an EMBL/GenBank/DDBJ whole genome shotgun (WGS) entry which is preliminary data.</text>
</comment>
<dbReference type="InterPro" id="IPR011989">
    <property type="entry name" value="ARM-like"/>
</dbReference>
<dbReference type="Pfam" id="PF00514">
    <property type="entry name" value="Arm"/>
    <property type="match status" value="1"/>
</dbReference>
<keyword evidence="2" id="KW-1185">Reference proteome</keyword>
<dbReference type="EMBL" id="JANEYG010000027">
    <property type="protein sequence ID" value="KAJ8918279.1"/>
    <property type="molecule type" value="Genomic_DNA"/>
</dbReference>
<organism evidence="1 2">
    <name type="scientific">Exocentrus adspersus</name>
    <dbReference type="NCBI Taxonomy" id="1586481"/>
    <lineage>
        <taxon>Eukaryota</taxon>
        <taxon>Metazoa</taxon>
        <taxon>Ecdysozoa</taxon>
        <taxon>Arthropoda</taxon>
        <taxon>Hexapoda</taxon>
        <taxon>Insecta</taxon>
        <taxon>Pterygota</taxon>
        <taxon>Neoptera</taxon>
        <taxon>Endopterygota</taxon>
        <taxon>Coleoptera</taxon>
        <taxon>Polyphaga</taxon>
        <taxon>Cucujiformia</taxon>
        <taxon>Chrysomeloidea</taxon>
        <taxon>Cerambycidae</taxon>
        <taxon>Lamiinae</taxon>
        <taxon>Acanthocinini</taxon>
        <taxon>Exocentrus</taxon>
    </lineage>
</organism>
<dbReference type="InterPro" id="IPR016024">
    <property type="entry name" value="ARM-type_fold"/>
</dbReference>
<dbReference type="SUPFAM" id="SSF48371">
    <property type="entry name" value="ARM repeat"/>
    <property type="match status" value="1"/>
</dbReference>
<sequence>MRDAKKQTLANLANFSYDPINYEYIKQLHLLDLFLAQLSEDKEELIHFALAGLCNMSCDPESKEYVVSLNGVALISNFLLHKNEEISLNSLTTLFYLFDLGIPIPKEIEQKVMQYQSSANPRLKNLGTIFLQTYFPSETGR</sequence>
<accession>A0AAV8VVM0</accession>
<dbReference type="InterPro" id="IPR042462">
    <property type="entry name" value="ARMC7"/>
</dbReference>
<dbReference type="AlphaFoldDB" id="A0AAV8VVM0"/>
<dbReference type="InterPro" id="IPR000225">
    <property type="entry name" value="Armadillo"/>
</dbReference>
<proteinExistence type="predicted"/>